<dbReference type="PANTHER" id="PTHR35005">
    <property type="entry name" value="3-DEHYDRO-SCYLLO-INOSOSE HYDROLASE"/>
    <property type="match status" value="1"/>
</dbReference>
<reference evidence="5" key="1">
    <citation type="journal article" date="2014" name="Int. J. Syst. Evol. Microbiol.">
        <title>Complete genome sequence of Corynebacterium casei LMG S-19264T (=DSM 44701T), isolated from a smear-ripened cheese.</title>
        <authorList>
            <consortium name="US DOE Joint Genome Institute (JGI-PGF)"/>
            <person name="Walter F."/>
            <person name="Albersmeier A."/>
            <person name="Kalinowski J."/>
            <person name="Ruckert C."/>
        </authorList>
    </citation>
    <scope>NUCLEOTIDE SEQUENCE</scope>
    <source>
        <strain evidence="5">JCM 17820</strain>
    </source>
</reference>
<dbReference type="GO" id="GO:0009231">
    <property type="term" value="P:riboflavin biosynthetic process"/>
    <property type="evidence" value="ECO:0007669"/>
    <property type="project" value="TreeGrafter"/>
</dbReference>
<accession>A0A830GL15</accession>
<evidence type="ECO:0000313" key="5">
    <source>
        <dbReference type="EMBL" id="GGN94618.1"/>
    </source>
</evidence>
<keyword evidence="3" id="KW-0378">Hydrolase</keyword>
<dbReference type="GO" id="GO:0016811">
    <property type="term" value="F:hydrolase activity, acting on carbon-nitrogen (but not peptide) bonds, in linear amides"/>
    <property type="evidence" value="ECO:0007669"/>
    <property type="project" value="TreeGrafter"/>
</dbReference>
<keyword evidence="6" id="KW-1185">Reference proteome</keyword>
<dbReference type="InterPro" id="IPR024087">
    <property type="entry name" value="Creatininase-like_sf"/>
</dbReference>
<evidence type="ECO:0000256" key="2">
    <source>
        <dbReference type="ARBA" id="ARBA00022723"/>
    </source>
</evidence>
<dbReference type="PANTHER" id="PTHR35005:SF1">
    <property type="entry name" value="2-AMINO-5-FORMYLAMINO-6-RIBOSYLAMINOPYRIMIDIN-4(3H)-ONE 5'-MONOPHOSPHATE DEFORMYLASE"/>
    <property type="match status" value="1"/>
</dbReference>
<evidence type="ECO:0000256" key="4">
    <source>
        <dbReference type="ARBA" id="ARBA00022833"/>
    </source>
</evidence>
<dbReference type="InterPro" id="IPR003785">
    <property type="entry name" value="Creatininase/forma_Hydrolase"/>
</dbReference>
<dbReference type="GO" id="GO:0046872">
    <property type="term" value="F:metal ion binding"/>
    <property type="evidence" value="ECO:0007669"/>
    <property type="project" value="UniProtKB-KW"/>
</dbReference>
<comment type="cofactor">
    <cofactor evidence="1">
        <name>Zn(2+)</name>
        <dbReference type="ChEBI" id="CHEBI:29105"/>
    </cofactor>
</comment>
<dbReference type="Pfam" id="PF02633">
    <property type="entry name" value="Creatininase"/>
    <property type="match status" value="1"/>
</dbReference>
<dbReference type="SUPFAM" id="SSF102215">
    <property type="entry name" value="Creatininase"/>
    <property type="match status" value="1"/>
</dbReference>
<dbReference type="Gene3D" id="3.40.50.10310">
    <property type="entry name" value="Creatininase"/>
    <property type="match status" value="1"/>
</dbReference>
<evidence type="ECO:0000256" key="3">
    <source>
        <dbReference type="ARBA" id="ARBA00022801"/>
    </source>
</evidence>
<keyword evidence="4" id="KW-0862">Zinc</keyword>
<sequence>MHIESETWTDAEQTETNLALLPVGSTEQHGPHAPLGTDTLNAEAVAERAADEYDGEVVVAPAVPVGVAEEHRAFSGTLWTSESTFRDYVRDVVGSLAHHGWDRVVLVNGHGGNIAALREVAGRISRHDEAYAVPFTWFDEVGEHSSDMGHGGPLETALLQHANPETVHEDRLDSAAENGSERWGDWQGRVNLAFDADEFTENGVVGDPREGSAELGETLLTAAADALVDLLDAVAARQPGPRDD</sequence>
<comment type="caution">
    <text evidence="5">The sequence shown here is derived from an EMBL/GenBank/DDBJ whole genome shotgun (WGS) entry which is preliminary data.</text>
</comment>
<dbReference type="AlphaFoldDB" id="A0A830GL15"/>
<organism evidence="5 6">
    <name type="scientific">Haloarcula pellucida</name>
    <dbReference type="NCBI Taxonomy" id="1427151"/>
    <lineage>
        <taxon>Archaea</taxon>
        <taxon>Methanobacteriati</taxon>
        <taxon>Methanobacteriota</taxon>
        <taxon>Stenosarchaea group</taxon>
        <taxon>Halobacteria</taxon>
        <taxon>Halobacteriales</taxon>
        <taxon>Haloarculaceae</taxon>
        <taxon>Haloarcula</taxon>
    </lineage>
</organism>
<protein>
    <submittedName>
        <fullName evidence="5">Creatininase</fullName>
    </submittedName>
</protein>
<proteinExistence type="predicted"/>
<name>A0A830GL15_9EURY</name>
<gene>
    <name evidence="5" type="ORF">GCM10009030_21150</name>
</gene>
<dbReference type="RefSeq" id="WP_188997258.1">
    <property type="nucleotide sequence ID" value="NZ_BMOU01000003.1"/>
</dbReference>
<evidence type="ECO:0000313" key="6">
    <source>
        <dbReference type="Proteomes" id="UP000605784"/>
    </source>
</evidence>
<reference evidence="5" key="2">
    <citation type="submission" date="2020-09" db="EMBL/GenBank/DDBJ databases">
        <authorList>
            <person name="Sun Q."/>
            <person name="Ohkuma M."/>
        </authorList>
    </citation>
    <scope>NUCLEOTIDE SEQUENCE</scope>
    <source>
        <strain evidence="5">JCM 17820</strain>
    </source>
</reference>
<evidence type="ECO:0000256" key="1">
    <source>
        <dbReference type="ARBA" id="ARBA00001947"/>
    </source>
</evidence>
<dbReference type="EMBL" id="BMOU01000003">
    <property type="protein sequence ID" value="GGN94618.1"/>
    <property type="molecule type" value="Genomic_DNA"/>
</dbReference>
<dbReference type="Proteomes" id="UP000605784">
    <property type="component" value="Unassembled WGS sequence"/>
</dbReference>
<keyword evidence="2" id="KW-0479">Metal-binding</keyword>